<dbReference type="EMBL" id="JAQLWO010000060">
    <property type="protein sequence ID" value="MDB7908972.1"/>
    <property type="molecule type" value="Genomic_DNA"/>
</dbReference>
<dbReference type="RefSeq" id="WP_271909106.1">
    <property type="nucleotide sequence ID" value="NZ_JAQLWN010000052.1"/>
</dbReference>
<reference evidence="1" key="1">
    <citation type="submission" date="2023-01" db="EMBL/GenBank/DDBJ databases">
        <title>Human gut microbiome strain richness.</title>
        <authorList>
            <person name="Chen-Liaw A."/>
        </authorList>
    </citation>
    <scope>NUCLEOTIDE SEQUENCE</scope>
    <source>
        <strain evidence="1">2225st1_A6_2225SCRN_200828</strain>
    </source>
</reference>
<comment type="caution">
    <text evidence="1">The sequence shown here is derived from an EMBL/GenBank/DDBJ whole genome shotgun (WGS) entry which is preliminary data.</text>
</comment>
<organism evidence="1 2">
    <name type="scientific">Flavonifractor plautii</name>
    <name type="common">Fusobacterium plautii</name>
    <dbReference type="NCBI Taxonomy" id="292800"/>
    <lineage>
        <taxon>Bacteria</taxon>
        <taxon>Bacillati</taxon>
        <taxon>Bacillota</taxon>
        <taxon>Clostridia</taxon>
        <taxon>Eubacteriales</taxon>
        <taxon>Oscillospiraceae</taxon>
        <taxon>Flavonifractor</taxon>
    </lineage>
</organism>
<name>A0AAW6C8V7_FLAPL</name>
<protein>
    <submittedName>
        <fullName evidence="1">Uncharacterized protein</fullName>
    </submittedName>
</protein>
<evidence type="ECO:0000313" key="1">
    <source>
        <dbReference type="EMBL" id="MDB7908972.1"/>
    </source>
</evidence>
<dbReference type="AlphaFoldDB" id="A0AAW6C8V7"/>
<sequence>MLGTDEEYIGLVDAIISACYENVPDQSSILKIPYIQVFQSNQHQDGSLSYIGALHEYEYRTDDLNKGIVDVGVKILFFVANPGNAGSDCTIFSEQEFGNIIALYPEFQDIGTSITSSIPAIWESGSPGNLLKNYCIQTQVEIKKIMEGGKEIAYEDFINDGEGL</sequence>
<dbReference type="Proteomes" id="UP001211006">
    <property type="component" value="Unassembled WGS sequence"/>
</dbReference>
<accession>A0AAW6C8V7</accession>
<proteinExistence type="predicted"/>
<gene>
    <name evidence="1" type="ORF">PND83_23635</name>
</gene>
<evidence type="ECO:0000313" key="2">
    <source>
        <dbReference type="Proteomes" id="UP001211006"/>
    </source>
</evidence>